<comment type="caution">
    <text evidence="2">The sequence shown here is derived from an EMBL/GenBank/DDBJ whole genome shotgun (WGS) entry which is preliminary data.</text>
</comment>
<evidence type="ECO:0000256" key="1">
    <source>
        <dbReference type="SAM" id="Phobius"/>
    </source>
</evidence>
<organism evidence="2 3">
    <name type="scientific">Apolygus lucorum</name>
    <name type="common">Small green plant bug</name>
    <name type="synonym">Lygocoris lucorum</name>
    <dbReference type="NCBI Taxonomy" id="248454"/>
    <lineage>
        <taxon>Eukaryota</taxon>
        <taxon>Metazoa</taxon>
        <taxon>Ecdysozoa</taxon>
        <taxon>Arthropoda</taxon>
        <taxon>Hexapoda</taxon>
        <taxon>Insecta</taxon>
        <taxon>Pterygota</taxon>
        <taxon>Neoptera</taxon>
        <taxon>Paraneoptera</taxon>
        <taxon>Hemiptera</taxon>
        <taxon>Heteroptera</taxon>
        <taxon>Panheteroptera</taxon>
        <taxon>Cimicomorpha</taxon>
        <taxon>Miridae</taxon>
        <taxon>Mirini</taxon>
        <taxon>Apolygus</taxon>
    </lineage>
</organism>
<keyword evidence="1" id="KW-1133">Transmembrane helix</keyword>
<sequence>MKKKLSITGKEEPVDPTTYGRAELSFKLPAVKMKVLLLLFALVAMTCAYVVVNPIPCLGPKIECGGPLRLNCNYMDGTWECIHGMKC</sequence>
<gene>
    <name evidence="2" type="ORF">GE061_019718</name>
</gene>
<keyword evidence="1" id="KW-0812">Transmembrane</keyword>
<evidence type="ECO:0000313" key="3">
    <source>
        <dbReference type="Proteomes" id="UP000466442"/>
    </source>
</evidence>
<proteinExistence type="predicted"/>
<dbReference type="AlphaFoldDB" id="A0A8S9XD97"/>
<dbReference type="Proteomes" id="UP000466442">
    <property type="component" value="Linkage Group LG9"/>
</dbReference>
<keyword evidence="1" id="KW-0472">Membrane</keyword>
<reference evidence="2" key="1">
    <citation type="journal article" date="2021" name="Mol. Ecol. Resour.">
        <title>Apolygus lucorum genome provides insights into omnivorousness and mesophyll feeding.</title>
        <authorList>
            <person name="Liu Y."/>
            <person name="Liu H."/>
            <person name="Wang H."/>
            <person name="Huang T."/>
            <person name="Liu B."/>
            <person name="Yang B."/>
            <person name="Yin L."/>
            <person name="Li B."/>
            <person name="Zhang Y."/>
            <person name="Zhang S."/>
            <person name="Jiang F."/>
            <person name="Zhang X."/>
            <person name="Ren Y."/>
            <person name="Wang B."/>
            <person name="Wang S."/>
            <person name="Lu Y."/>
            <person name="Wu K."/>
            <person name="Fan W."/>
            <person name="Wang G."/>
        </authorList>
    </citation>
    <scope>NUCLEOTIDE SEQUENCE</scope>
    <source>
        <strain evidence="2">12Hb</strain>
    </source>
</reference>
<feature type="transmembrane region" description="Helical" evidence="1">
    <location>
        <begin position="35"/>
        <end position="52"/>
    </location>
</feature>
<evidence type="ECO:0000313" key="2">
    <source>
        <dbReference type="EMBL" id="KAF6205545.1"/>
    </source>
</evidence>
<accession>A0A8S9XD97</accession>
<protein>
    <submittedName>
        <fullName evidence="2">Uncharacterized protein</fullName>
    </submittedName>
</protein>
<keyword evidence="3" id="KW-1185">Reference proteome</keyword>
<name>A0A8S9XD97_APOLU</name>
<dbReference type="EMBL" id="WIXP02000009">
    <property type="protein sequence ID" value="KAF6205545.1"/>
    <property type="molecule type" value="Genomic_DNA"/>
</dbReference>